<dbReference type="Pfam" id="PF06683">
    <property type="entry name" value="DUF1184"/>
    <property type="match status" value="1"/>
</dbReference>
<comment type="caution">
    <text evidence="1">The sequence shown here is derived from an EMBL/GenBank/DDBJ whole genome shotgun (WGS) entry which is preliminary data.</text>
</comment>
<reference evidence="1 2" key="1">
    <citation type="submission" date="2021-05" db="EMBL/GenBank/DDBJ databases">
        <title>Genome Assembly of Synthetic Allotetraploid Brassica napus Reveals Homoeologous Exchanges between Subgenomes.</title>
        <authorList>
            <person name="Davis J.T."/>
        </authorList>
    </citation>
    <scope>NUCLEOTIDE SEQUENCE [LARGE SCALE GENOMIC DNA]</scope>
    <source>
        <strain evidence="2">cv. Da-Ae</strain>
        <tissue evidence="1">Seedling</tissue>
    </source>
</reference>
<protein>
    <submittedName>
        <fullName evidence="1">Uncharacterized protein</fullName>
    </submittedName>
</protein>
<proteinExistence type="predicted"/>
<keyword evidence="2" id="KW-1185">Reference proteome</keyword>
<dbReference type="Proteomes" id="UP000824890">
    <property type="component" value="Unassembled WGS sequence"/>
</dbReference>
<dbReference type="EMBL" id="JAGKQM010000006">
    <property type="protein sequence ID" value="KAH0922979.1"/>
    <property type="molecule type" value="Genomic_DNA"/>
</dbReference>
<gene>
    <name evidence="1" type="ORF">HID58_022997</name>
</gene>
<evidence type="ECO:0000313" key="1">
    <source>
        <dbReference type="EMBL" id="KAH0922979.1"/>
    </source>
</evidence>
<accession>A0ABQ8D0T8</accession>
<name>A0ABQ8D0T8_BRANA</name>
<organism evidence="1 2">
    <name type="scientific">Brassica napus</name>
    <name type="common">Rape</name>
    <dbReference type="NCBI Taxonomy" id="3708"/>
    <lineage>
        <taxon>Eukaryota</taxon>
        <taxon>Viridiplantae</taxon>
        <taxon>Streptophyta</taxon>
        <taxon>Embryophyta</taxon>
        <taxon>Tracheophyta</taxon>
        <taxon>Spermatophyta</taxon>
        <taxon>Magnoliopsida</taxon>
        <taxon>eudicotyledons</taxon>
        <taxon>Gunneridae</taxon>
        <taxon>Pentapetalae</taxon>
        <taxon>rosids</taxon>
        <taxon>malvids</taxon>
        <taxon>Brassicales</taxon>
        <taxon>Brassicaceae</taxon>
        <taxon>Brassiceae</taxon>
        <taxon>Brassica</taxon>
    </lineage>
</organism>
<dbReference type="InterPro" id="IPR009568">
    <property type="entry name" value="DUF1184"/>
</dbReference>
<sequence>MLLFCLRLWRYVLPEWKHVIERFLLVIHYVYSRDIKTKNGVYQNADGKLAKWKLIRTTWTECVC</sequence>
<evidence type="ECO:0000313" key="2">
    <source>
        <dbReference type="Proteomes" id="UP000824890"/>
    </source>
</evidence>